<dbReference type="EMBL" id="NHTK01000574">
    <property type="protein sequence ID" value="PPR06842.1"/>
    <property type="molecule type" value="Genomic_DNA"/>
</dbReference>
<reference evidence="1 2" key="1">
    <citation type="journal article" date="2018" name="Evol. Lett.">
        <title>Horizontal gene cluster transfer increased hallucinogenic mushroom diversity.</title>
        <authorList>
            <person name="Reynolds H.T."/>
            <person name="Vijayakumar V."/>
            <person name="Gluck-Thaler E."/>
            <person name="Korotkin H.B."/>
            <person name="Matheny P.B."/>
            <person name="Slot J.C."/>
        </authorList>
    </citation>
    <scope>NUCLEOTIDE SEQUENCE [LARGE SCALE GENOMIC DNA]</scope>
    <source>
        <strain evidence="1 2">2629</strain>
    </source>
</reference>
<proteinExistence type="predicted"/>
<dbReference type="AlphaFoldDB" id="A0A409YV13"/>
<dbReference type="InParanoid" id="A0A409YV13"/>
<gene>
    <name evidence="1" type="ORF">CVT24_011330</name>
</gene>
<sequence length="133" mass="14848">MYSDMYHTDPLAIALTLSVDDLVLAIHLRHNFIQALSNHDDSSHAHAPEDDLAQNLELNLVAHLRESLETANPEQLSESLHMDACANAYPFEPFFGWDGSMFATYAEMDNDLRDFIAATPPSTPIASEFSLEK</sequence>
<comment type="caution">
    <text evidence="1">The sequence shown here is derived from an EMBL/GenBank/DDBJ whole genome shotgun (WGS) entry which is preliminary data.</text>
</comment>
<accession>A0A409YV13</accession>
<evidence type="ECO:0000313" key="1">
    <source>
        <dbReference type="EMBL" id="PPR06842.1"/>
    </source>
</evidence>
<evidence type="ECO:0000313" key="2">
    <source>
        <dbReference type="Proteomes" id="UP000284842"/>
    </source>
</evidence>
<keyword evidence="2" id="KW-1185">Reference proteome</keyword>
<protein>
    <submittedName>
        <fullName evidence="1">Uncharacterized protein</fullName>
    </submittedName>
</protein>
<name>A0A409YV13_9AGAR</name>
<dbReference type="Proteomes" id="UP000284842">
    <property type="component" value="Unassembled WGS sequence"/>
</dbReference>
<organism evidence="1 2">
    <name type="scientific">Panaeolus cyanescens</name>
    <dbReference type="NCBI Taxonomy" id="181874"/>
    <lineage>
        <taxon>Eukaryota</taxon>
        <taxon>Fungi</taxon>
        <taxon>Dikarya</taxon>
        <taxon>Basidiomycota</taxon>
        <taxon>Agaricomycotina</taxon>
        <taxon>Agaricomycetes</taxon>
        <taxon>Agaricomycetidae</taxon>
        <taxon>Agaricales</taxon>
        <taxon>Agaricineae</taxon>
        <taxon>Galeropsidaceae</taxon>
        <taxon>Panaeolus</taxon>
    </lineage>
</organism>